<sequence length="476" mass="51305">MSQADQSPRQDTAEQLTGSSSPPLLDNNGHAPSSPPAPSGSSTDRPHTNGQASANTQDPVLPESSASVKGAKIASILDHTQDTSTQDTASPPSALNGMSGSQNTHVNGAKSQNSPGTPRPSFFSKLIRFLVPCISPSSSAHPVELQEPVAKAPVPEKLESKVEEEEKSAPSETTLPQDTLRVEPPKPIIVTDSRPITPTAEDAEVILPPTPTTHLLPPEETEGMTSGAVQPPGSKGDSSTHEKPQPSPVHPNADGDESEDTSYTEEELEEAEDEEDRLIFNGGAGIPIGPDGVPRPLLPPISPQQAGRKCLVLDLDETLVHSSFKSISQADYVVPVEIEYHWHNVYVIKRPGVDNFLKKMGEIYEIVVFTASLSKYADPVLDKLDIHQVVSHRLFRESCYNHKGNYVKDLSQLGRPIADTIILDNSPASYIFHPNNAVPVSSWFNDPHDTELTDLVPFLTDLSTVEDVRGILDGAR</sequence>
<dbReference type="GO" id="GO:0016791">
    <property type="term" value="F:phosphatase activity"/>
    <property type="evidence" value="ECO:0007669"/>
    <property type="project" value="InterPro"/>
</dbReference>
<accession>A0A409XFH9</accession>
<dbReference type="STRING" id="93625.A0A409XFH9"/>
<organism evidence="3 4">
    <name type="scientific">Psilocybe cyanescens</name>
    <dbReference type="NCBI Taxonomy" id="93625"/>
    <lineage>
        <taxon>Eukaryota</taxon>
        <taxon>Fungi</taxon>
        <taxon>Dikarya</taxon>
        <taxon>Basidiomycota</taxon>
        <taxon>Agaricomycotina</taxon>
        <taxon>Agaricomycetes</taxon>
        <taxon>Agaricomycetidae</taxon>
        <taxon>Agaricales</taxon>
        <taxon>Agaricineae</taxon>
        <taxon>Strophariaceae</taxon>
        <taxon>Psilocybe</taxon>
    </lineage>
</organism>
<evidence type="ECO:0000313" key="3">
    <source>
        <dbReference type="EMBL" id="PPQ89548.1"/>
    </source>
</evidence>
<evidence type="ECO:0000256" key="1">
    <source>
        <dbReference type="SAM" id="MobiDB-lite"/>
    </source>
</evidence>
<dbReference type="InterPro" id="IPR036412">
    <property type="entry name" value="HAD-like_sf"/>
</dbReference>
<feature type="compositionally biased region" description="Acidic residues" evidence="1">
    <location>
        <begin position="254"/>
        <end position="274"/>
    </location>
</feature>
<feature type="compositionally biased region" description="Polar residues" evidence="1">
    <location>
        <begin position="1"/>
        <end position="22"/>
    </location>
</feature>
<dbReference type="FunCoup" id="A0A409XFH9">
    <property type="interactions" value="121"/>
</dbReference>
<dbReference type="Proteomes" id="UP000283269">
    <property type="component" value="Unassembled WGS sequence"/>
</dbReference>
<dbReference type="InterPro" id="IPR050365">
    <property type="entry name" value="TIM50"/>
</dbReference>
<feature type="domain" description="FCP1 homology" evidence="2">
    <location>
        <begin position="304"/>
        <end position="462"/>
    </location>
</feature>
<keyword evidence="4" id="KW-1185">Reference proteome</keyword>
<feature type="compositionally biased region" description="Polar residues" evidence="1">
    <location>
        <begin position="82"/>
        <end position="116"/>
    </location>
</feature>
<dbReference type="SUPFAM" id="SSF56784">
    <property type="entry name" value="HAD-like"/>
    <property type="match status" value="1"/>
</dbReference>
<gene>
    <name evidence="3" type="ORF">CVT25_012220</name>
</gene>
<dbReference type="PROSITE" id="PS50969">
    <property type="entry name" value="FCP1"/>
    <property type="match status" value="1"/>
</dbReference>
<dbReference type="InterPro" id="IPR023214">
    <property type="entry name" value="HAD_sf"/>
</dbReference>
<dbReference type="AlphaFoldDB" id="A0A409XFH9"/>
<dbReference type="OrthoDB" id="277011at2759"/>
<dbReference type="GO" id="GO:0009651">
    <property type="term" value="P:response to salt stress"/>
    <property type="evidence" value="ECO:0007669"/>
    <property type="project" value="UniProtKB-ARBA"/>
</dbReference>
<dbReference type="GO" id="GO:0045944">
    <property type="term" value="P:positive regulation of transcription by RNA polymerase II"/>
    <property type="evidence" value="ECO:0007669"/>
    <property type="project" value="UniProtKB-ARBA"/>
</dbReference>
<reference evidence="3 4" key="1">
    <citation type="journal article" date="2018" name="Evol. Lett.">
        <title>Horizontal gene cluster transfer increased hallucinogenic mushroom diversity.</title>
        <authorList>
            <person name="Reynolds H.T."/>
            <person name="Vijayakumar V."/>
            <person name="Gluck-Thaler E."/>
            <person name="Korotkin H.B."/>
            <person name="Matheny P.B."/>
            <person name="Slot J.C."/>
        </authorList>
    </citation>
    <scope>NUCLEOTIDE SEQUENCE [LARGE SCALE GENOMIC DNA]</scope>
    <source>
        <strain evidence="3 4">2631</strain>
    </source>
</reference>
<dbReference type="GO" id="GO:1904262">
    <property type="term" value="P:negative regulation of TORC1 signaling"/>
    <property type="evidence" value="ECO:0007669"/>
    <property type="project" value="UniProtKB-ARBA"/>
</dbReference>
<dbReference type="CDD" id="cd07521">
    <property type="entry name" value="HAD_FCP1-like"/>
    <property type="match status" value="1"/>
</dbReference>
<comment type="caution">
    <text evidence="3">The sequence shown here is derived from an EMBL/GenBank/DDBJ whole genome shotgun (WGS) entry which is preliminary data.</text>
</comment>
<dbReference type="InterPro" id="IPR004274">
    <property type="entry name" value="FCP1_dom"/>
</dbReference>
<dbReference type="Pfam" id="PF03031">
    <property type="entry name" value="NIF"/>
    <property type="match status" value="1"/>
</dbReference>
<dbReference type="NCBIfam" id="TIGR02251">
    <property type="entry name" value="HIF-SF_euk"/>
    <property type="match status" value="1"/>
</dbReference>
<name>A0A409XFH9_PSICY</name>
<dbReference type="SMART" id="SM00577">
    <property type="entry name" value="CPDc"/>
    <property type="match status" value="1"/>
</dbReference>
<evidence type="ECO:0000259" key="2">
    <source>
        <dbReference type="PROSITE" id="PS50969"/>
    </source>
</evidence>
<protein>
    <recommendedName>
        <fullName evidence="2">FCP1 homology domain-containing protein</fullName>
    </recommendedName>
</protein>
<dbReference type="InterPro" id="IPR011948">
    <property type="entry name" value="Dullard_phosphatase"/>
</dbReference>
<proteinExistence type="predicted"/>
<dbReference type="GO" id="GO:0034198">
    <property type="term" value="P:cellular response to amino acid starvation"/>
    <property type="evidence" value="ECO:0007669"/>
    <property type="project" value="UniProtKB-ARBA"/>
</dbReference>
<dbReference type="InParanoid" id="A0A409XFH9"/>
<dbReference type="PANTHER" id="PTHR12210">
    <property type="entry name" value="DULLARD PROTEIN PHOSPHATASE"/>
    <property type="match status" value="1"/>
</dbReference>
<feature type="region of interest" description="Disordered" evidence="1">
    <location>
        <begin position="137"/>
        <end position="274"/>
    </location>
</feature>
<feature type="compositionally biased region" description="Polar residues" evidence="1">
    <location>
        <begin position="48"/>
        <end position="58"/>
    </location>
</feature>
<dbReference type="Gene3D" id="3.40.50.1000">
    <property type="entry name" value="HAD superfamily/HAD-like"/>
    <property type="match status" value="1"/>
</dbReference>
<evidence type="ECO:0000313" key="4">
    <source>
        <dbReference type="Proteomes" id="UP000283269"/>
    </source>
</evidence>
<dbReference type="FunFam" id="3.40.50.1000:FF:000043">
    <property type="entry name" value="General stress response phosphoprotein phosphatase Psr1/2"/>
    <property type="match status" value="1"/>
</dbReference>
<feature type="region of interest" description="Disordered" evidence="1">
    <location>
        <begin position="1"/>
        <end position="121"/>
    </location>
</feature>
<dbReference type="EMBL" id="NHYD01001859">
    <property type="protein sequence ID" value="PPQ89548.1"/>
    <property type="molecule type" value="Genomic_DNA"/>
</dbReference>